<dbReference type="FunFam" id="1.10.10.10:FF:000001">
    <property type="entry name" value="LysR family transcriptional regulator"/>
    <property type="match status" value="1"/>
</dbReference>
<accession>A0A2W5T0L9</accession>
<dbReference type="GO" id="GO:0043565">
    <property type="term" value="F:sequence-specific DNA binding"/>
    <property type="evidence" value="ECO:0007669"/>
    <property type="project" value="TreeGrafter"/>
</dbReference>
<comment type="similarity">
    <text evidence="1">Belongs to the LysR transcriptional regulatory family.</text>
</comment>
<keyword evidence="2" id="KW-0805">Transcription regulation</keyword>
<evidence type="ECO:0000313" key="6">
    <source>
        <dbReference type="EMBL" id="PZR06383.1"/>
    </source>
</evidence>
<proteinExistence type="inferred from homology"/>
<dbReference type="Pfam" id="PF03466">
    <property type="entry name" value="LysR_substrate"/>
    <property type="match status" value="1"/>
</dbReference>
<dbReference type="InterPro" id="IPR000847">
    <property type="entry name" value="LysR_HTH_N"/>
</dbReference>
<protein>
    <submittedName>
        <fullName evidence="6">LysR family transcriptional regulator</fullName>
    </submittedName>
</protein>
<dbReference type="PANTHER" id="PTHR30537:SF68">
    <property type="entry name" value="TRANSCRIPTIONAL REGULATOR-RELATED"/>
    <property type="match status" value="1"/>
</dbReference>
<evidence type="ECO:0000256" key="2">
    <source>
        <dbReference type="ARBA" id="ARBA00023015"/>
    </source>
</evidence>
<keyword evidence="3" id="KW-0238">DNA-binding</keyword>
<dbReference type="PANTHER" id="PTHR30537">
    <property type="entry name" value="HTH-TYPE TRANSCRIPTIONAL REGULATOR"/>
    <property type="match status" value="1"/>
</dbReference>
<dbReference type="InterPro" id="IPR005119">
    <property type="entry name" value="LysR_subst-bd"/>
</dbReference>
<comment type="caution">
    <text evidence="6">The sequence shown here is derived from an EMBL/GenBank/DDBJ whole genome shotgun (WGS) entry which is preliminary data.</text>
</comment>
<dbReference type="Pfam" id="PF00126">
    <property type="entry name" value="HTH_1"/>
    <property type="match status" value="1"/>
</dbReference>
<gene>
    <name evidence="6" type="ORF">DI536_30395</name>
</gene>
<dbReference type="InterPro" id="IPR036390">
    <property type="entry name" value="WH_DNA-bd_sf"/>
</dbReference>
<dbReference type="InterPro" id="IPR058163">
    <property type="entry name" value="LysR-type_TF_proteobact-type"/>
</dbReference>
<evidence type="ECO:0000256" key="3">
    <source>
        <dbReference type="ARBA" id="ARBA00023125"/>
    </source>
</evidence>
<evidence type="ECO:0000256" key="1">
    <source>
        <dbReference type="ARBA" id="ARBA00009437"/>
    </source>
</evidence>
<evidence type="ECO:0000313" key="7">
    <source>
        <dbReference type="Proteomes" id="UP000249061"/>
    </source>
</evidence>
<dbReference type="GO" id="GO:0003700">
    <property type="term" value="F:DNA-binding transcription factor activity"/>
    <property type="evidence" value="ECO:0007669"/>
    <property type="project" value="InterPro"/>
</dbReference>
<dbReference type="Gene3D" id="3.40.190.290">
    <property type="match status" value="1"/>
</dbReference>
<organism evidence="6 7">
    <name type="scientific">Archangium gephyra</name>
    <dbReference type="NCBI Taxonomy" id="48"/>
    <lineage>
        <taxon>Bacteria</taxon>
        <taxon>Pseudomonadati</taxon>
        <taxon>Myxococcota</taxon>
        <taxon>Myxococcia</taxon>
        <taxon>Myxococcales</taxon>
        <taxon>Cystobacterineae</taxon>
        <taxon>Archangiaceae</taxon>
        <taxon>Archangium</taxon>
    </lineage>
</organism>
<reference evidence="6 7" key="1">
    <citation type="submission" date="2017-08" db="EMBL/GenBank/DDBJ databases">
        <title>Infants hospitalized years apart are colonized by the same room-sourced microbial strains.</title>
        <authorList>
            <person name="Brooks B."/>
            <person name="Olm M.R."/>
            <person name="Firek B.A."/>
            <person name="Baker R."/>
            <person name="Thomas B.C."/>
            <person name="Morowitz M.J."/>
            <person name="Banfield J.F."/>
        </authorList>
    </citation>
    <scope>NUCLEOTIDE SEQUENCE [LARGE SCALE GENOMIC DNA]</scope>
    <source>
        <strain evidence="6">S2_003_000_R2_14</strain>
    </source>
</reference>
<dbReference type="Proteomes" id="UP000249061">
    <property type="component" value="Unassembled WGS sequence"/>
</dbReference>
<dbReference type="Gene3D" id="1.10.10.10">
    <property type="entry name" value="Winged helix-like DNA-binding domain superfamily/Winged helix DNA-binding domain"/>
    <property type="match status" value="1"/>
</dbReference>
<dbReference type="InterPro" id="IPR036388">
    <property type="entry name" value="WH-like_DNA-bd_sf"/>
</dbReference>
<dbReference type="EMBL" id="QFQP01000038">
    <property type="protein sequence ID" value="PZR06383.1"/>
    <property type="molecule type" value="Genomic_DNA"/>
</dbReference>
<evidence type="ECO:0000259" key="5">
    <source>
        <dbReference type="PROSITE" id="PS50931"/>
    </source>
</evidence>
<dbReference type="CDD" id="cd08422">
    <property type="entry name" value="PBP2_CrgA_like"/>
    <property type="match status" value="1"/>
</dbReference>
<name>A0A2W5T0L9_9BACT</name>
<dbReference type="PROSITE" id="PS50931">
    <property type="entry name" value="HTH_LYSR"/>
    <property type="match status" value="1"/>
</dbReference>
<dbReference type="SUPFAM" id="SSF46785">
    <property type="entry name" value="Winged helix' DNA-binding domain"/>
    <property type="match status" value="1"/>
</dbReference>
<evidence type="ECO:0000256" key="4">
    <source>
        <dbReference type="ARBA" id="ARBA00023163"/>
    </source>
</evidence>
<dbReference type="GO" id="GO:0006351">
    <property type="term" value="P:DNA-templated transcription"/>
    <property type="evidence" value="ECO:0007669"/>
    <property type="project" value="TreeGrafter"/>
</dbReference>
<sequence length="280" mass="31279">MISPSDMMLFATVVREGSFTRAATKHGITKQSVSERIAKLEAELGVRLLERTTRQLRVTNSGATYFERCEVIANQVREANDEVQRREVEPVGLLRVASPTMFGRRYLAPIVTGFMRAHPRVEVELVLADRRVNVVEEGFDVAIVLGSLDDSSLVARRLMEAPVHYVASPAYLKKYGVPKTLRDARCIGFSPFETWEVGGVKTRIDPVLMVNDSEFACDAAVRGVGIARLPSVVTDVHVKRGRLKVLFADKTSMRRVLHVVYPSRAFLPAKVRAFVDLLRV</sequence>
<feature type="domain" description="HTH lysR-type" evidence="5">
    <location>
        <begin position="2"/>
        <end position="59"/>
    </location>
</feature>
<dbReference type="SUPFAM" id="SSF53850">
    <property type="entry name" value="Periplasmic binding protein-like II"/>
    <property type="match status" value="1"/>
</dbReference>
<dbReference type="AlphaFoldDB" id="A0A2W5T0L9"/>
<keyword evidence="4" id="KW-0804">Transcription</keyword>